<reference evidence="2 3" key="1">
    <citation type="journal article" date="2014" name="Nature">
        <title>An environmental bacterial taxon with a large and distinct metabolic repertoire.</title>
        <authorList>
            <person name="Wilson M.C."/>
            <person name="Mori T."/>
            <person name="Ruckert C."/>
            <person name="Uria A.R."/>
            <person name="Helf M.J."/>
            <person name="Takada K."/>
            <person name="Gernert C."/>
            <person name="Steffens U.A."/>
            <person name="Heycke N."/>
            <person name="Schmitt S."/>
            <person name="Rinke C."/>
            <person name="Helfrich E.J."/>
            <person name="Brachmann A.O."/>
            <person name="Gurgui C."/>
            <person name="Wakimoto T."/>
            <person name="Kracht M."/>
            <person name="Crusemann M."/>
            <person name="Hentschel U."/>
            <person name="Abe I."/>
            <person name="Matsunaga S."/>
            <person name="Kalinowski J."/>
            <person name="Takeyama H."/>
            <person name="Piel J."/>
        </authorList>
    </citation>
    <scope>NUCLEOTIDE SEQUENCE [LARGE SCALE GENOMIC DNA]</scope>
    <source>
        <strain evidence="3">TSY2</strain>
    </source>
</reference>
<name>W4LDT7_9BACT</name>
<feature type="region of interest" description="Disordered" evidence="1">
    <location>
        <begin position="22"/>
        <end position="42"/>
    </location>
</feature>
<dbReference type="HOGENOM" id="CLU_3248809_0_0_7"/>
<protein>
    <submittedName>
        <fullName evidence="2">Uncharacterized protein</fullName>
    </submittedName>
</protein>
<organism evidence="2 3">
    <name type="scientific">Candidatus Entotheonella gemina</name>
    <dbReference type="NCBI Taxonomy" id="1429439"/>
    <lineage>
        <taxon>Bacteria</taxon>
        <taxon>Pseudomonadati</taxon>
        <taxon>Nitrospinota/Tectimicrobiota group</taxon>
        <taxon>Candidatus Tectimicrobiota</taxon>
        <taxon>Candidatus Entotheonellia</taxon>
        <taxon>Candidatus Entotheonellales</taxon>
        <taxon>Candidatus Entotheonellaceae</taxon>
        <taxon>Candidatus Entotheonella</taxon>
    </lineage>
</organism>
<evidence type="ECO:0000256" key="1">
    <source>
        <dbReference type="SAM" id="MobiDB-lite"/>
    </source>
</evidence>
<proteinExistence type="predicted"/>
<evidence type="ECO:0000313" key="3">
    <source>
        <dbReference type="Proteomes" id="UP000019140"/>
    </source>
</evidence>
<dbReference type="AlphaFoldDB" id="W4LDT7"/>
<dbReference type="EMBL" id="AZHX01002210">
    <property type="protein sequence ID" value="ETW96253.1"/>
    <property type="molecule type" value="Genomic_DNA"/>
</dbReference>
<sequence>MIREWRGMALSAFAAGRAVAKRPPGQISRSGGGAGRWDWDTG</sequence>
<accession>W4LDT7</accession>
<dbReference type="Proteomes" id="UP000019140">
    <property type="component" value="Unassembled WGS sequence"/>
</dbReference>
<gene>
    <name evidence="2" type="ORF">ETSY2_46780</name>
</gene>
<comment type="caution">
    <text evidence="2">The sequence shown here is derived from an EMBL/GenBank/DDBJ whole genome shotgun (WGS) entry which is preliminary data.</text>
</comment>
<evidence type="ECO:0000313" key="2">
    <source>
        <dbReference type="EMBL" id="ETW96253.1"/>
    </source>
</evidence>
<keyword evidence="3" id="KW-1185">Reference proteome</keyword>